<dbReference type="CDD" id="cd00190">
    <property type="entry name" value="Tryp_SPc"/>
    <property type="match status" value="1"/>
</dbReference>
<keyword evidence="5" id="KW-0378">Hydrolase</keyword>
<dbReference type="InterPro" id="IPR033116">
    <property type="entry name" value="TRYPSIN_SER"/>
</dbReference>
<evidence type="ECO:0000256" key="2">
    <source>
        <dbReference type="ARBA" id="ARBA00009228"/>
    </source>
</evidence>
<feature type="domain" description="Peptidase S1" evidence="8">
    <location>
        <begin position="22"/>
        <end position="268"/>
    </location>
</feature>
<dbReference type="PROSITE" id="PS50240">
    <property type="entry name" value="TRYPSIN_DOM"/>
    <property type="match status" value="1"/>
</dbReference>
<keyword evidence="4" id="KW-0645">Protease</keyword>
<evidence type="ECO:0000256" key="1">
    <source>
        <dbReference type="ARBA" id="ARBA00004613"/>
    </source>
</evidence>
<dbReference type="Gene3D" id="2.40.10.10">
    <property type="entry name" value="Trypsin-like serine proteases"/>
    <property type="match status" value="3"/>
</dbReference>
<dbReference type="PANTHER" id="PTHR24264">
    <property type="entry name" value="TRYPSIN-RELATED"/>
    <property type="match status" value="1"/>
</dbReference>
<reference evidence="9" key="2">
    <citation type="submission" date="2025-09" db="UniProtKB">
        <authorList>
            <consortium name="Ensembl"/>
        </authorList>
    </citation>
    <scope>IDENTIFICATION</scope>
</reference>
<organism evidence="9 10">
    <name type="scientific">Chelydra serpentina</name>
    <name type="common">Snapping turtle</name>
    <name type="synonym">Testudo serpentina</name>
    <dbReference type="NCBI Taxonomy" id="8475"/>
    <lineage>
        <taxon>Eukaryota</taxon>
        <taxon>Metazoa</taxon>
        <taxon>Chordata</taxon>
        <taxon>Craniata</taxon>
        <taxon>Vertebrata</taxon>
        <taxon>Euteleostomi</taxon>
        <taxon>Archelosauria</taxon>
        <taxon>Testudinata</taxon>
        <taxon>Testudines</taxon>
        <taxon>Cryptodira</taxon>
        <taxon>Durocryptodira</taxon>
        <taxon>Americhelydia</taxon>
        <taxon>Chelydroidea</taxon>
        <taxon>Chelydridae</taxon>
        <taxon>Chelydra</taxon>
    </lineage>
</organism>
<dbReference type="PANTHER" id="PTHR24264:SF15">
    <property type="entry name" value="RIKEN CDNA 2210010C04 GENE"/>
    <property type="match status" value="1"/>
</dbReference>
<dbReference type="GO" id="GO:0005615">
    <property type="term" value="C:extracellular space"/>
    <property type="evidence" value="ECO:0007669"/>
    <property type="project" value="TreeGrafter"/>
</dbReference>
<dbReference type="InterPro" id="IPR009003">
    <property type="entry name" value="Peptidase_S1_PA"/>
</dbReference>
<evidence type="ECO:0000256" key="5">
    <source>
        <dbReference type="ARBA" id="ARBA00022801"/>
    </source>
</evidence>
<dbReference type="PRINTS" id="PR00722">
    <property type="entry name" value="CHYMOTRYPSIN"/>
</dbReference>
<evidence type="ECO:0000256" key="4">
    <source>
        <dbReference type="ARBA" id="ARBA00022670"/>
    </source>
</evidence>
<evidence type="ECO:0000256" key="6">
    <source>
        <dbReference type="ARBA" id="ARBA00022825"/>
    </source>
</evidence>
<dbReference type="GO" id="GO:0006508">
    <property type="term" value="P:proteolysis"/>
    <property type="evidence" value="ECO:0007669"/>
    <property type="project" value="UniProtKB-KW"/>
</dbReference>
<comment type="subcellular location">
    <subcellularLocation>
        <location evidence="1">Secreted</location>
    </subcellularLocation>
</comment>
<reference evidence="9" key="1">
    <citation type="submission" date="2025-08" db="UniProtKB">
        <authorList>
            <consortium name="Ensembl"/>
        </authorList>
    </citation>
    <scope>IDENTIFICATION</scope>
</reference>
<dbReference type="PROSITE" id="PS00135">
    <property type="entry name" value="TRYPSIN_SER"/>
    <property type="match status" value="1"/>
</dbReference>
<protein>
    <recommendedName>
        <fullName evidence="8">Peptidase S1 domain-containing protein</fullName>
    </recommendedName>
</protein>
<sequence length="270" mass="29164">LQPCSVVCCSSLAVLAQTDTRIVGGYPCERAQPWQAAIFDLNRLYCGGVLVNKDWVLTAAHSPMALIWAGVRRLDLSAAVRSVSPDEPLFTFAFSATNVRLGEYNLRQLDESEQLRVAAKVIPHPNYNPATKDNDIMLIKLTASVQLNNNVHPIALASSTSHLLLIVLFLLHAAASFPALLQCANIEIVSPAECRRDYSGVVSDNMLCAGVREGGIDSCQGDSGGPLVCGGILQGIVSWGLEECAQPNKPGVYTKVSKYISWIQQTVRRG</sequence>
<dbReference type="Ensembl" id="ENSCSRT00000020190.1">
    <property type="protein sequence ID" value="ENSCSRP00000019315.1"/>
    <property type="gene ID" value="ENSCSRG00000013342.1"/>
</dbReference>
<evidence type="ECO:0000259" key="8">
    <source>
        <dbReference type="PROSITE" id="PS50240"/>
    </source>
</evidence>
<evidence type="ECO:0000256" key="7">
    <source>
        <dbReference type="ARBA" id="ARBA00023157"/>
    </source>
</evidence>
<dbReference type="GO" id="GO:0004252">
    <property type="term" value="F:serine-type endopeptidase activity"/>
    <property type="evidence" value="ECO:0007669"/>
    <property type="project" value="InterPro"/>
</dbReference>
<dbReference type="AlphaFoldDB" id="A0A8C3SVD2"/>
<accession>A0A8C3SVD2</accession>
<evidence type="ECO:0000313" key="9">
    <source>
        <dbReference type="Ensembl" id="ENSCSRP00000019315.1"/>
    </source>
</evidence>
<dbReference type="Proteomes" id="UP000694403">
    <property type="component" value="Unplaced"/>
</dbReference>
<evidence type="ECO:0000313" key="10">
    <source>
        <dbReference type="Proteomes" id="UP000694403"/>
    </source>
</evidence>
<keyword evidence="3" id="KW-0964">Secreted</keyword>
<keyword evidence="7" id="KW-1015">Disulfide bond</keyword>
<keyword evidence="10" id="KW-1185">Reference proteome</keyword>
<dbReference type="FunFam" id="2.40.10.10:FF:000010">
    <property type="entry name" value="Kallikrein related peptidase 11"/>
    <property type="match status" value="1"/>
</dbReference>
<evidence type="ECO:0000256" key="3">
    <source>
        <dbReference type="ARBA" id="ARBA00022525"/>
    </source>
</evidence>
<dbReference type="Pfam" id="PF00089">
    <property type="entry name" value="Trypsin"/>
    <property type="match status" value="2"/>
</dbReference>
<dbReference type="SUPFAM" id="SSF50494">
    <property type="entry name" value="Trypsin-like serine proteases"/>
    <property type="match status" value="1"/>
</dbReference>
<dbReference type="InterPro" id="IPR001314">
    <property type="entry name" value="Peptidase_S1A"/>
</dbReference>
<dbReference type="InterPro" id="IPR043504">
    <property type="entry name" value="Peptidase_S1_PA_chymotrypsin"/>
</dbReference>
<proteinExistence type="inferred from homology"/>
<comment type="similarity">
    <text evidence="2">Belongs to the peptidase S1 family. Snake venom subfamily.</text>
</comment>
<dbReference type="InterPro" id="IPR001254">
    <property type="entry name" value="Trypsin_dom"/>
</dbReference>
<keyword evidence="6" id="KW-0720">Serine protease</keyword>
<name>A0A8C3SVD2_CHESE</name>
<dbReference type="SMART" id="SM00020">
    <property type="entry name" value="Tryp_SPc"/>
    <property type="match status" value="1"/>
</dbReference>
<dbReference type="InterPro" id="IPR050127">
    <property type="entry name" value="Serine_Proteases_S1"/>
</dbReference>